<dbReference type="EMBL" id="BFBB01000003">
    <property type="protein sequence ID" value="GBF49353.1"/>
    <property type="molecule type" value="Genomic_DNA"/>
</dbReference>
<comment type="caution">
    <text evidence="1">The sequence shown here is derived from an EMBL/GenBank/DDBJ whole genome shotgun (WGS) entry which is preliminary data.</text>
</comment>
<proteinExistence type="predicted"/>
<name>A0A2P2DXI9_9LEPT</name>
<dbReference type="NCBIfam" id="NF047802">
    <property type="entry name" value="LIC11661_lipo"/>
    <property type="match status" value="1"/>
</dbReference>
<evidence type="ECO:0000313" key="2">
    <source>
        <dbReference type="Proteomes" id="UP000245133"/>
    </source>
</evidence>
<keyword evidence="2" id="KW-1185">Reference proteome</keyword>
<gene>
    <name evidence="1" type="ORF">LPTSP4_08640</name>
</gene>
<evidence type="ECO:0000313" key="1">
    <source>
        <dbReference type="EMBL" id="GBF49353.1"/>
    </source>
</evidence>
<keyword evidence="1" id="KW-0449">Lipoprotein</keyword>
<protein>
    <submittedName>
        <fullName evidence="1">Putative lipoprotein</fullName>
    </submittedName>
</protein>
<accession>A0A2P2DXI9</accession>
<sequence length="135" mass="14158">MQIPPILVSATKNTNGTFNVNVRATNPELIFSGYRLYLATTENDARNSGDLNAGADCTLSAGSLVVLPVQPRDYVFLIDPSENTIAAGSGIDCKFKVQGNTGNFIAVRALSLSIQVQSGSSTIQVSGPSNAIQLP</sequence>
<reference evidence="1 2" key="1">
    <citation type="submission" date="2018-02" db="EMBL/GenBank/DDBJ databases">
        <title>Novel Leptospira species isolated from soil and water in Japan.</title>
        <authorList>
            <person name="Nakao R."/>
            <person name="Masuzawa T."/>
        </authorList>
    </citation>
    <scope>NUCLEOTIDE SEQUENCE [LARGE SCALE GENOMIC DNA]</scope>
    <source>
        <strain evidence="1 2">YH101</strain>
    </source>
</reference>
<dbReference type="Proteomes" id="UP000245133">
    <property type="component" value="Unassembled WGS sequence"/>
</dbReference>
<dbReference type="AlphaFoldDB" id="A0A2P2DXI9"/>
<organism evidence="1 2">
    <name type="scientific">Leptospira ryugenii</name>
    <dbReference type="NCBI Taxonomy" id="1917863"/>
    <lineage>
        <taxon>Bacteria</taxon>
        <taxon>Pseudomonadati</taxon>
        <taxon>Spirochaetota</taxon>
        <taxon>Spirochaetia</taxon>
        <taxon>Leptospirales</taxon>
        <taxon>Leptospiraceae</taxon>
        <taxon>Leptospira</taxon>
    </lineage>
</organism>